<dbReference type="PROSITE" id="PS51782">
    <property type="entry name" value="LYSM"/>
    <property type="match status" value="1"/>
</dbReference>
<feature type="signal peptide" evidence="1">
    <location>
        <begin position="1"/>
        <end position="36"/>
    </location>
</feature>
<accession>A0A7Z2GMD8</accession>
<dbReference type="EMBL" id="CP046914">
    <property type="protein sequence ID" value="QGZ64195.1"/>
    <property type="molecule type" value="Genomic_DNA"/>
</dbReference>
<evidence type="ECO:0000313" key="3">
    <source>
        <dbReference type="EMBL" id="QGZ64195.1"/>
    </source>
</evidence>
<dbReference type="Proteomes" id="UP000433577">
    <property type="component" value="Chromosome 2"/>
</dbReference>
<dbReference type="OrthoDB" id="9813091at2"/>
<organism evidence="3 4">
    <name type="scientific">Paraburkholderia acidisoli</name>
    <dbReference type="NCBI Taxonomy" id="2571748"/>
    <lineage>
        <taxon>Bacteria</taxon>
        <taxon>Pseudomonadati</taxon>
        <taxon>Pseudomonadota</taxon>
        <taxon>Betaproteobacteria</taxon>
        <taxon>Burkholderiales</taxon>
        <taxon>Burkholderiaceae</taxon>
        <taxon>Paraburkholderia</taxon>
    </lineage>
</organism>
<dbReference type="Gene3D" id="2.60.120.1440">
    <property type="match status" value="1"/>
</dbReference>
<proteinExistence type="predicted"/>
<feature type="chain" id="PRO_5030662742" evidence="1">
    <location>
        <begin position="37"/>
        <end position="486"/>
    </location>
</feature>
<dbReference type="InterPro" id="IPR013783">
    <property type="entry name" value="Ig-like_fold"/>
</dbReference>
<evidence type="ECO:0000256" key="1">
    <source>
        <dbReference type="SAM" id="SignalP"/>
    </source>
</evidence>
<reference evidence="3 4" key="1">
    <citation type="submission" date="2019-12" db="EMBL/GenBank/DDBJ databases">
        <title>Paraburkholderia acidiphila 7Q-K02 sp. nov and Paraburkholderia acidisoli DHF22 sp. nov., two strains isolated from forest soil.</title>
        <authorList>
            <person name="Gao Z."/>
            <person name="Qiu L."/>
        </authorList>
    </citation>
    <scope>NUCLEOTIDE SEQUENCE [LARGE SCALE GENOMIC DNA]</scope>
    <source>
        <strain evidence="3 4">DHF22</strain>
    </source>
</reference>
<dbReference type="SUPFAM" id="SSF54106">
    <property type="entry name" value="LysM domain"/>
    <property type="match status" value="1"/>
</dbReference>
<protein>
    <submittedName>
        <fullName evidence="3">LysM peptidoglycan-binding domain-containing protein</fullName>
    </submittedName>
</protein>
<dbReference type="Gene3D" id="3.10.350.10">
    <property type="entry name" value="LysM domain"/>
    <property type="match status" value="1"/>
</dbReference>
<feature type="domain" description="LysM" evidence="2">
    <location>
        <begin position="54"/>
        <end position="101"/>
    </location>
</feature>
<keyword evidence="4" id="KW-1185">Reference proteome</keyword>
<keyword evidence="1" id="KW-0732">Signal</keyword>
<name>A0A7Z2GMD8_9BURK</name>
<dbReference type="PIRSF" id="PIRSF029644">
    <property type="entry name" value="UCP029644"/>
    <property type="match status" value="1"/>
</dbReference>
<dbReference type="Pfam" id="PF04773">
    <property type="entry name" value="FecR"/>
    <property type="match status" value="1"/>
</dbReference>
<dbReference type="KEGG" id="pacs:FAZ98_20935"/>
<evidence type="ECO:0000259" key="2">
    <source>
        <dbReference type="PROSITE" id="PS51782"/>
    </source>
</evidence>
<evidence type="ECO:0000313" key="4">
    <source>
        <dbReference type="Proteomes" id="UP000433577"/>
    </source>
</evidence>
<dbReference type="CDD" id="cd00118">
    <property type="entry name" value="LysM"/>
    <property type="match status" value="1"/>
</dbReference>
<dbReference type="InterPro" id="IPR018392">
    <property type="entry name" value="LysM"/>
</dbReference>
<dbReference type="InterPro" id="IPR036779">
    <property type="entry name" value="LysM_dom_sf"/>
</dbReference>
<dbReference type="Pfam" id="PF01476">
    <property type="entry name" value="LysM"/>
    <property type="match status" value="1"/>
</dbReference>
<dbReference type="AlphaFoldDB" id="A0A7Z2GMD8"/>
<sequence length="486" mass="51552">MSAARRTRAAAKGRAACASAAPLVACAFALVSGARAVEAREAAPRTTGRVTETTPYETRAGDSLYSIAARYLQNPADWKTLARVNRVSAPRRLQPGTVLRVPVALLRQDPLSATVIAANGPAQHAFRNGPLLPLRVGAKLVEGDRVQTGTNGFATLELADGSHLVLPADTSLNLATLRQTVLTGATDRVVDLHRGEVNTEVTHATKKDDRFQIRSPSVVAGVRGTQFRVTYDGTHAAGAATTVEVLDGAVGVDTTSLAQGWRGAYAAAPAPGQPLAASEQLVLARYGSVTVAGEAAGSPVALLEAPALQNASKIQDDADVAFDLAPPSGARGYRVQIGRDAGLLDLVRDVRSNAPHVSIGALDDGTYFVRISAIDARGLEGIPAAYAFERRRLALGASAGPIEGSRDFAFRWFVEQGAQDTHFRFVLAATPDLRVPLVDHPDIAAGEAVVRDLPKGVYYWTVIAEQFDHGRYYQKASPIQSFRLDW</sequence>
<dbReference type="InterPro" id="IPR016930">
    <property type="entry name" value="UCP029644"/>
</dbReference>
<dbReference type="Gene3D" id="2.60.40.10">
    <property type="entry name" value="Immunoglobulins"/>
    <property type="match status" value="1"/>
</dbReference>
<gene>
    <name evidence="3" type="ORF">FAZ98_20935</name>
</gene>
<dbReference type="InterPro" id="IPR006860">
    <property type="entry name" value="FecR"/>
</dbReference>
<dbReference type="PANTHER" id="PTHR38731">
    <property type="entry name" value="LIPL45-RELATED LIPOPROTEIN-RELATED"/>
    <property type="match status" value="1"/>
</dbReference>
<dbReference type="SMART" id="SM00257">
    <property type="entry name" value="LysM"/>
    <property type="match status" value="1"/>
</dbReference>
<dbReference type="PANTHER" id="PTHR38731:SF1">
    <property type="entry name" value="FECR PROTEIN DOMAIN-CONTAINING PROTEIN"/>
    <property type="match status" value="1"/>
</dbReference>
<dbReference type="RefSeq" id="WP_158953379.1">
    <property type="nucleotide sequence ID" value="NZ_CP046914.1"/>
</dbReference>